<proteinExistence type="predicted"/>
<evidence type="ECO:0000313" key="4">
    <source>
        <dbReference type="Proteomes" id="UP000288623"/>
    </source>
</evidence>
<feature type="domain" description="Competence protein CoiA-like N-terminal" evidence="2">
    <location>
        <begin position="17"/>
        <end position="63"/>
    </location>
</feature>
<dbReference type="Proteomes" id="UP000288623">
    <property type="component" value="Unassembled WGS sequence"/>
</dbReference>
<evidence type="ECO:0000259" key="2">
    <source>
        <dbReference type="Pfam" id="PF25164"/>
    </source>
</evidence>
<dbReference type="AlphaFoldDB" id="A0A433RTP8"/>
<reference evidence="3 4" key="1">
    <citation type="submission" date="2014-11" db="EMBL/GenBank/DDBJ databases">
        <title>Genome sequence and analysis of novel Kurthia sp.</title>
        <authorList>
            <person name="Lawson J.N."/>
            <person name="Gonzalez J.E."/>
            <person name="Rinauldi L."/>
            <person name="Xuan Z."/>
            <person name="Firman A."/>
            <person name="Shaddox L."/>
            <person name="Trudeau A."/>
            <person name="Shah S."/>
            <person name="Reiman D."/>
        </authorList>
    </citation>
    <scope>NUCLEOTIDE SEQUENCE [LARGE SCALE GENOMIC DNA]</scope>
    <source>
        <strain evidence="3 4">3B1D</strain>
    </source>
</reference>
<comment type="caution">
    <text evidence="3">The sequence shown here is derived from an EMBL/GenBank/DDBJ whole genome shotgun (WGS) entry which is preliminary data.</text>
</comment>
<protein>
    <recommendedName>
        <fullName evidence="5">Competence protein CoiA</fullName>
    </recommendedName>
</protein>
<dbReference type="Pfam" id="PF06054">
    <property type="entry name" value="CoiA_nuc"/>
    <property type="match status" value="1"/>
</dbReference>
<organism evidence="3 4">
    <name type="scientific">Candidatus Kurthia intestinigallinarum</name>
    <dbReference type="NCBI Taxonomy" id="1562256"/>
    <lineage>
        <taxon>Bacteria</taxon>
        <taxon>Bacillati</taxon>
        <taxon>Bacillota</taxon>
        <taxon>Bacilli</taxon>
        <taxon>Bacillales</taxon>
        <taxon>Caryophanaceae</taxon>
        <taxon>Kurthia</taxon>
    </lineage>
</organism>
<dbReference type="InterPro" id="IPR057253">
    <property type="entry name" value="CoiA-like_N"/>
</dbReference>
<dbReference type="Pfam" id="PF25164">
    <property type="entry name" value="CoiA_N"/>
    <property type="match status" value="1"/>
</dbReference>
<evidence type="ECO:0000313" key="3">
    <source>
        <dbReference type="EMBL" id="RUS55532.1"/>
    </source>
</evidence>
<dbReference type="RefSeq" id="WP_158621029.1">
    <property type="nucleotide sequence ID" value="NZ_JTFC01000031.1"/>
</dbReference>
<evidence type="ECO:0000259" key="1">
    <source>
        <dbReference type="Pfam" id="PF06054"/>
    </source>
</evidence>
<keyword evidence="4" id="KW-1185">Reference proteome</keyword>
<dbReference type="InterPro" id="IPR010330">
    <property type="entry name" value="CoiA_nuc"/>
</dbReference>
<evidence type="ECO:0008006" key="5">
    <source>
        <dbReference type="Google" id="ProtNLM"/>
    </source>
</evidence>
<gene>
    <name evidence="3" type="ORF">QI30_11420</name>
</gene>
<accession>A0A433RTP8</accession>
<sequence length="342" mass="40860">MLVAYDEKRQFIILDTTMNREQLRQARKTQHYYCPACHQALQLKIGTKNTPHFAHHKQSACSHYFSENETTTHIAGKQQLYDFFSQLGAPQLEAYLPQIQQRPDILYERTAIEFQYSRLTHERFLERNAGYASINLTPLWLPYSPSKENGLAIVSLSHDIQKYRHNDTLLTYNPNTEQFIYYSALISMTATQFLVKITVLPKQHQTWPFRTPRLLTRDEFELFMQLWYEQRRKLIQHYMRYRRGTQDMLLRFVYERRLALLALPEAIGVPTDFDVEVQPAIDWQIIYYYDYFPQGVDAFLVQHDISRVKVEAYEQFLQQLYTRKVSQNELLYSQFIAFKGYN</sequence>
<dbReference type="EMBL" id="JTFC01000031">
    <property type="protein sequence ID" value="RUS55532.1"/>
    <property type="molecule type" value="Genomic_DNA"/>
</dbReference>
<feature type="domain" description="Competence protein CoiA nuclease-like" evidence="1">
    <location>
        <begin position="69"/>
        <end position="207"/>
    </location>
</feature>
<name>A0A433RTP8_9BACL</name>
<dbReference type="OrthoDB" id="3784230at2"/>